<feature type="domain" description="AlgX/AlgJ SGNH hydrolase-like" evidence="8">
    <location>
        <begin position="104"/>
        <end position="357"/>
    </location>
</feature>
<reference evidence="9 10" key="1">
    <citation type="submission" date="2019-02" db="EMBL/GenBank/DDBJ databases">
        <title>Deep-cultivation of Planctomycetes and their phenomic and genomic characterization uncovers novel biology.</title>
        <authorList>
            <person name="Wiegand S."/>
            <person name="Jogler M."/>
            <person name="Boedeker C."/>
            <person name="Pinto D."/>
            <person name="Vollmers J."/>
            <person name="Rivas-Marin E."/>
            <person name="Kohn T."/>
            <person name="Peeters S.H."/>
            <person name="Heuer A."/>
            <person name="Rast P."/>
            <person name="Oberbeckmann S."/>
            <person name="Bunk B."/>
            <person name="Jeske O."/>
            <person name="Meyerdierks A."/>
            <person name="Storesund J.E."/>
            <person name="Kallscheuer N."/>
            <person name="Luecker S."/>
            <person name="Lage O.M."/>
            <person name="Pohl T."/>
            <person name="Merkel B.J."/>
            <person name="Hornburger P."/>
            <person name="Mueller R.-W."/>
            <person name="Bruemmer F."/>
            <person name="Labrenz M."/>
            <person name="Spormann A.M."/>
            <person name="Op den Camp H."/>
            <person name="Overmann J."/>
            <person name="Amann R."/>
            <person name="Jetten M.S.M."/>
            <person name="Mascher T."/>
            <person name="Medema M.H."/>
            <person name="Devos D.P."/>
            <person name="Kaster A.-K."/>
            <person name="Ovreas L."/>
            <person name="Rohde M."/>
            <person name="Galperin M.Y."/>
            <person name="Jogler C."/>
        </authorList>
    </citation>
    <scope>NUCLEOTIDE SEQUENCE [LARGE SCALE GENOMIC DNA]</scope>
    <source>
        <strain evidence="9 10">Poly30</strain>
    </source>
</reference>
<evidence type="ECO:0000256" key="6">
    <source>
        <dbReference type="ARBA" id="ARBA00022841"/>
    </source>
</evidence>
<feature type="transmembrane region" description="Helical" evidence="7">
    <location>
        <begin position="18"/>
        <end position="39"/>
    </location>
</feature>
<dbReference type="Proteomes" id="UP000320390">
    <property type="component" value="Chromosome"/>
</dbReference>
<evidence type="ECO:0000313" key="10">
    <source>
        <dbReference type="Proteomes" id="UP000320390"/>
    </source>
</evidence>
<keyword evidence="7" id="KW-1133">Transmembrane helix</keyword>
<keyword evidence="4" id="KW-0732">Signal</keyword>
<proteinExistence type="predicted"/>
<sequence>MEDLIEPDQAVGRQPVRAFVAAVFLAVLVCTGAAEVLFAPEPLQLVGQERRDQLAAESDLELWDGSLARAVETDFRLRGRVRRWLAPYWAAAMLKLGDTPNRDVIVGKDSWLFLRERVVLDPEQRLTGHEHLANLYGLVRRSLAANGSELICVPLPRKASTCVERLPDGIDPGLDYDPLVVRALRRRGVTTVDVAPAWIELTPEETYLPFDSHWAFPARLAYVKAIRSQATSLPTNTSPIEIRELDERTYQSSLRFAGVDRGHPANDWFEVVSSPALELLPPGLEQQIDSREIGSEILHVGTSFSALFWVRALLAQELQARVEDASQPGQMPLISLQNTILPRSPDSIPPFVISEFPIHQAPMISRGSGPTIRAVLGMARQSNYLERASEVLDDYLAAPHVGKPRVGQPLLSYGAGSILSSGDGIVGIRFDFDGEEDSRWDFVTSGVDIEIGANRGVRSRAFPIVEGGAPDFHVALRPKNEASFGTSVRAHVVTDADLAKGVRFEGEDHVPGRWTATPNLGIAALDALALTWDEFTSGAVQLIAQGTDANGEPAEARWEFPGARRVRFLIVTLGPFEGGRLERLELVGAGPGARGVVAGQIRAR</sequence>
<organism evidence="9 10">
    <name type="scientific">Saltatorellus ferox</name>
    <dbReference type="NCBI Taxonomy" id="2528018"/>
    <lineage>
        <taxon>Bacteria</taxon>
        <taxon>Pseudomonadati</taxon>
        <taxon>Planctomycetota</taxon>
        <taxon>Planctomycetia</taxon>
        <taxon>Planctomycetia incertae sedis</taxon>
        <taxon>Saltatorellus</taxon>
    </lineage>
</organism>
<keyword evidence="3" id="KW-0808">Transferase</keyword>
<dbReference type="GO" id="GO:0042597">
    <property type="term" value="C:periplasmic space"/>
    <property type="evidence" value="ECO:0007669"/>
    <property type="project" value="UniProtKB-SubCell"/>
</dbReference>
<keyword evidence="10" id="KW-1185">Reference proteome</keyword>
<evidence type="ECO:0000256" key="3">
    <source>
        <dbReference type="ARBA" id="ARBA00022679"/>
    </source>
</evidence>
<keyword evidence="5" id="KW-0574">Periplasm</keyword>
<gene>
    <name evidence="9" type="ORF">Poly30_45140</name>
</gene>
<dbReference type="UniPathway" id="UPA00286"/>
<dbReference type="GO" id="GO:0042121">
    <property type="term" value="P:alginic acid biosynthetic process"/>
    <property type="evidence" value="ECO:0007669"/>
    <property type="project" value="UniProtKB-UniPathway"/>
</dbReference>
<evidence type="ECO:0000256" key="4">
    <source>
        <dbReference type="ARBA" id="ARBA00022729"/>
    </source>
</evidence>
<comment type="pathway">
    <text evidence="2">Glycan biosynthesis; alginate biosynthesis.</text>
</comment>
<evidence type="ECO:0000256" key="2">
    <source>
        <dbReference type="ARBA" id="ARBA00005182"/>
    </source>
</evidence>
<name>A0A518EY04_9BACT</name>
<keyword evidence="6" id="KW-0016">Alginate biosynthesis</keyword>
<dbReference type="AlphaFoldDB" id="A0A518EY04"/>
<protein>
    <recommendedName>
        <fullName evidence="8">AlgX/AlgJ SGNH hydrolase-like domain-containing protein</fullName>
    </recommendedName>
</protein>
<keyword evidence="7" id="KW-0812">Transmembrane</keyword>
<accession>A0A518EY04</accession>
<dbReference type="EMBL" id="CP036434">
    <property type="protein sequence ID" value="QDV08958.1"/>
    <property type="molecule type" value="Genomic_DNA"/>
</dbReference>
<dbReference type="InterPro" id="IPR031811">
    <property type="entry name" value="ALGX/ALGJ_SGNH-like"/>
</dbReference>
<evidence type="ECO:0000256" key="7">
    <source>
        <dbReference type="SAM" id="Phobius"/>
    </source>
</evidence>
<dbReference type="RefSeq" id="WP_145202517.1">
    <property type="nucleotide sequence ID" value="NZ_CP036434.1"/>
</dbReference>
<evidence type="ECO:0000256" key="5">
    <source>
        <dbReference type="ARBA" id="ARBA00022764"/>
    </source>
</evidence>
<dbReference type="Pfam" id="PF16822">
    <property type="entry name" value="ALGX"/>
    <property type="match status" value="1"/>
</dbReference>
<comment type="subcellular location">
    <subcellularLocation>
        <location evidence="1">Periplasm</location>
    </subcellularLocation>
</comment>
<evidence type="ECO:0000313" key="9">
    <source>
        <dbReference type="EMBL" id="QDV08958.1"/>
    </source>
</evidence>
<keyword evidence="7" id="KW-0472">Membrane</keyword>
<dbReference type="OrthoDB" id="9760774at2"/>
<evidence type="ECO:0000256" key="1">
    <source>
        <dbReference type="ARBA" id="ARBA00004418"/>
    </source>
</evidence>
<evidence type="ECO:0000259" key="8">
    <source>
        <dbReference type="Pfam" id="PF16822"/>
    </source>
</evidence>
<dbReference type="GO" id="GO:0016740">
    <property type="term" value="F:transferase activity"/>
    <property type="evidence" value="ECO:0007669"/>
    <property type="project" value="UniProtKB-KW"/>
</dbReference>